<dbReference type="RefSeq" id="WP_139457030.1">
    <property type="nucleotide sequence ID" value="NZ_VDCH01000013.1"/>
</dbReference>
<organism evidence="2 3">
    <name type="scientific">Chlorobaculum thiosulfatiphilum</name>
    <name type="common">Chlorobium limicola f.sp. thiosulfatophilum</name>
    <dbReference type="NCBI Taxonomy" id="115852"/>
    <lineage>
        <taxon>Bacteria</taxon>
        <taxon>Pseudomonadati</taxon>
        <taxon>Chlorobiota</taxon>
        <taxon>Chlorobiia</taxon>
        <taxon>Chlorobiales</taxon>
        <taxon>Chlorobiaceae</taxon>
        <taxon>Chlorobaculum</taxon>
    </lineage>
</organism>
<reference evidence="2 3" key="1">
    <citation type="submission" date="2019-05" db="EMBL/GenBank/DDBJ databases">
        <title>Draft Whole-Genome sequence of the green sulfur bacterium Chlorobaculum thiosulfatiphilum DSM 249.</title>
        <authorList>
            <person name="Meyer T.E."/>
            <person name="Kyndt J.A."/>
        </authorList>
    </citation>
    <scope>NUCLEOTIDE SEQUENCE [LARGE SCALE GENOMIC DNA]</scope>
    <source>
        <strain evidence="2 3">DSM 249</strain>
    </source>
</reference>
<protein>
    <recommendedName>
        <fullName evidence="4">CARDB domain-containing protein</fullName>
    </recommendedName>
</protein>
<keyword evidence="3" id="KW-1185">Reference proteome</keyword>
<dbReference type="OrthoDB" id="597622at2"/>
<gene>
    <name evidence="2" type="ORF">FGF66_07420</name>
</gene>
<feature type="chain" id="PRO_5023050658" description="CARDB domain-containing protein" evidence="1">
    <location>
        <begin position="27"/>
        <end position="187"/>
    </location>
</feature>
<dbReference type="EMBL" id="VDCH01000013">
    <property type="protein sequence ID" value="TNJ38804.1"/>
    <property type="molecule type" value="Genomic_DNA"/>
</dbReference>
<dbReference type="AlphaFoldDB" id="A0A5C4S5S6"/>
<comment type="caution">
    <text evidence="2">The sequence shown here is derived from an EMBL/GenBank/DDBJ whole genome shotgun (WGS) entry which is preliminary data.</text>
</comment>
<name>A0A5C4S5S6_CHLTI</name>
<evidence type="ECO:0000256" key="1">
    <source>
        <dbReference type="SAM" id="SignalP"/>
    </source>
</evidence>
<evidence type="ECO:0000313" key="3">
    <source>
        <dbReference type="Proteomes" id="UP000308271"/>
    </source>
</evidence>
<evidence type="ECO:0000313" key="2">
    <source>
        <dbReference type="EMBL" id="TNJ38804.1"/>
    </source>
</evidence>
<keyword evidence="1" id="KW-0732">Signal</keyword>
<dbReference type="Proteomes" id="UP000308271">
    <property type="component" value="Unassembled WGS sequence"/>
</dbReference>
<accession>A0A5C4S5S6</accession>
<feature type="signal peptide" evidence="1">
    <location>
        <begin position="1"/>
        <end position="26"/>
    </location>
</feature>
<proteinExistence type="predicted"/>
<evidence type="ECO:0008006" key="4">
    <source>
        <dbReference type="Google" id="ProtNLM"/>
    </source>
</evidence>
<sequence length="187" mass="20486">MKPSRLFVSVLSCGIALFTFNGAAQARLMYEPLQNKAPLKIYQYPKVKLCADLTANLTVTKSDTGRVTITGTVTNAGKAHCKTASVAELIMNLSYAPQYSYAKTGVSDILISRSFNDLKAGDSIQVNAVYQIPDFGGWSSATVQGNAKRLFTLRVIRQDGAPYRQDEDCDIENNVADAVVFYQDMTH</sequence>